<protein>
    <submittedName>
        <fullName evidence="1">Uncharacterized protein</fullName>
    </submittedName>
</protein>
<name>A0ACD5UHE7_AVESA</name>
<reference evidence="1" key="1">
    <citation type="submission" date="2021-05" db="EMBL/GenBank/DDBJ databases">
        <authorList>
            <person name="Scholz U."/>
            <person name="Mascher M."/>
            <person name="Fiebig A."/>
        </authorList>
    </citation>
    <scope>NUCLEOTIDE SEQUENCE [LARGE SCALE GENOMIC DNA]</scope>
</reference>
<proteinExistence type="predicted"/>
<keyword evidence="2" id="KW-1185">Reference proteome</keyword>
<evidence type="ECO:0000313" key="1">
    <source>
        <dbReference type="EnsemblPlants" id="AVESA.00010b.r2.2AG0255810.1.CDS"/>
    </source>
</evidence>
<dbReference type="EnsemblPlants" id="AVESA.00010b.r2.2AG0255810.1">
    <property type="protein sequence ID" value="AVESA.00010b.r2.2AG0255810.1.CDS"/>
    <property type="gene ID" value="AVESA.00010b.r2.2AG0255810"/>
</dbReference>
<sequence length="381" mass="42281">MNLVRGVADLLRKSPNPAAEPTPGSPSVRGGCFPGADLEDAPAPRFVFSDSTEEGALNTLWLKYENAHEQDEKEKSLHIFVLKFLQTFRDWGPRHTDQLVDQELGSDEVVVGCSYGHPSEVILILIQEISLITSIITESGTSPESSPKHLEQLEPLELSTERLHVLECLTILTRSVHNCRVFSYYGGVQKVTSLLKAAVDQLKTLNSLHAVDDQSSGQAVANTRIILKILICIITIISNFMKLEPTVTRDPHFADTTKYVPSNSYLATSAPENSIPDALLHWQQKAIVLVLEAGCVNRLVELLRVIQRLNLKEQWTDLSLHFITLCALRSTISGTRAQNHFKSIGGLEILLDGLGLPSNKFSVSKHSCISRDERCIFKRPD</sequence>
<organism evidence="1 2">
    <name type="scientific">Avena sativa</name>
    <name type="common">Oat</name>
    <dbReference type="NCBI Taxonomy" id="4498"/>
    <lineage>
        <taxon>Eukaryota</taxon>
        <taxon>Viridiplantae</taxon>
        <taxon>Streptophyta</taxon>
        <taxon>Embryophyta</taxon>
        <taxon>Tracheophyta</taxon>
        <taxon>Spermatophyta</taxon>
        <taxon>Magnoliopsida</taxon>
        <taxon>Liliopsida</taxon>
        <taxon>Poales</taxon>
        <taxon>Poaceae</taxon>
        <taxon>BOP clade</taxon>
        <taxon>Pooideae</taxon>
        <taxon>Poodae</taxon>
        <taxon>Poeae</taxon>
        <taxon>Poeae Chloroplast Group 1 (Aveneae type)</taxon>
        <taxon>Aveninae</taxon>
        <taxon>Avena</taxon>
    </lineage>
</organism>
<accession>A0ACD5UHE7</accession>
<dbReference type="Proteomes" id="UP001732700">
    <property type="component" value="Chromosome 2A"/>
</dbReference>
<evidence type="ECO:0000313" key="2">
    <source>
        <dbReference type="Proteomes" id="UP001732700"/>
    </source>
</evidence>
<reference evidence="1" key="2">
    <citation type="submission" date="2025-09" db="UniProtKB">
        <authorList>
            <consortium name="EnsemblPlants"/>
        </authorList>
    </citation>
    <scope>IDENTIFICATION</scope>
</reference>